<reference evidence="2 3" key="1">
    <citation type="submission" date="2023-06" db="EMBL/GenBank/DDBJ databases">
        <authorList>
            <person name="Feng G."/>
            <person name="Li J."/>
            <person name="Zhu H."/>
        </authorList>
    </citation>
    <scope>NUCLEOTIDE SEQUENCE [LARGE SCALE GENOMIC DNA]</scope>
    <source>
        <strain evidence="2 3">RHCKG23</strain>
    </source>
</reference>
<evidence type="ECO:0000313" key="3">
    <source>
        <dbReference type="Proteomes" id="UP001237823"/>
    </source>
</evidence>
<name>A0ABT7TAK1_9MICO</name>
<dbReference type="Proteomes" id="UP001237823">
    <property type="component" value="Unassembled WGS sequence"/>
</dbReference>
<organism evidence="2 3">
    <name type="scientific">Curtobacterium citri</name>
    <dbReference type="NCBI Taxonomy" id="3055139"/>
    <lineage>
        <taxon>Bacteria</taxon>
        <taxon>Bacillati</taxon>
        <taxon>Actinomycetota</taxon>
        <taxon>Actinomycetes</taxon>
        <taxon>Micrococcales</taxon>
        <taxon>Microbacteriaceae</taxon>
        <taxon>Curtobacterium</taxon>
    </lineage>
</organism>
<evidence type="ECO:0000313" key="2">
    <source>
        <dbReference type="EMBL" id="MDM7886595.1"/>
    </source>
</evidence>
<dbReference type="InterPro" id="IPR041657">
    <property type="entry name" value="HTH_17"/>
</dbReference>
<dbReference type="EMBL" id="JAUCML010000013">
    <property type="protein sequence ID" value="MDM7886595.1"/>
    <property type="molecule type" value="Genomic_DNA"/>
</dbReference>
<accession>A0ABT7TAK1</accession>
<dbReference type="RefSeq" id="WP_289459940.1">
    <property type="nucleotide sequence ID" value="NZ_JAUCML010000013.1"/>
</dbReference>
<keyword evidence="3" id="KW-1185">Reference proteome</keyword>
<dbReference type="InterPro" id="IPR009061">
    <property type="entry name" value="DNA-bd_dom_put_sf"/>
</dbReference>
<proteinExistence type="predicted"/>
<protein>
    <submittedName>
        <fullName evidence="2">Helix-turn-helix domain-containing protein</fullName>
    </submittedName>
</protein>
<feature type="domain" description="Helix-turn-helix" evidence="1">
    <location>
        <begin position="14"/>
        <end position="62"/>
    </location>
</feature>
<sequence>MAEDDYWDTLPVTLKSKDLERLLQIGQTTVSLWLNRGTIPGHQIAHSWIVFRNEVRQWLESTSTIPVPEHEPYPHPLDAYDEFLNYRDLMALLGKSRPAIFGWLNDGTIPAVRPGGRWRVEKGALRRLFDETSNQRPGFVARKRRAAEDSDEL</sequence>
<feature type="domain" description="Helix-turn-helix" evidence="1">
    <location>
        <begin position="87"/>
        <end position="131"/>
    </location>
</feature>
<dbReference type="Pfam" id="PF12728">
    <property type="entry name" value="HTH_17"/>
    <property type="match status" value="2"/>
</dbReference>
<dbReference type="SUPFAM" id="SSF46955">
    <property type="entry name" value="Putative DNA-binding domain"/>
    <property type="match status" value="1"/>
</dbReference>
<evidence type="ECO:0000259" key="1">
    <source>
        <dbReference type="Pfam" id="PF12728"/>
    </source>
</evidence>
<comment type="caution">
    <text evidence="2">The sequence shown here is derived from an EMBL/GenBank/DDBJ whole genome shotgun (WGS) entry which is preliminary data.</text>
</comment>
<gene>
    <name evidence="2" type="ORF">QUG92_15900</name>
</gene>